<dbReference type="AlphaFoldDB" id="A0A2W5HLL1"/>
<dbReference type="InterPro" id="IPR014710">
    <property type="entry name" value="RmlC-like_jellyroll"/>
</dbReference>
<dbReference type="Pfam" id="PF13545">
    <property type="entry name" value="HTH_Crp_2"/>
    <property type="match status" value="1"/>
</dbReference>
<protein>
    <recommendedName>
        <fullName evidence="8">Crp/Fnr family transcriptional regulator</fullName>
    </recommendedName>
</protein>
<evidence type="ECO:0000256" key="1">
    <source>
        <dbReference type="ARBA" id="ARBA00023015"/>
    </source>
</evidence>
<evidence type="ECO:0000313" key="7">
    <source>
        <dbReference type="Proteomes" id="UP000249739"/>
    </source>
</evidence>
<dbReference type="Proteomes" id="UP000249739">
    <property type="component" value="Unassembled WGS sequence"/>
</dbReference>
<dbReference type="SMART" id="SM00100">
    <property type="entry name" value="cNMP"/>
    <property type="match status" value="1"/>
</dbReference>
<dbReference type="PROSITE" id="PS51063">
    <property type="entry name" value="HTH_CRP_2"/>
    <property type="match status" value="1"/>
</dbReference>
<dbReference type="InterPro" id="IPR012318">
    <property type="entry name" value="HTH_CRP"/>
</dbReference>
<dbReference type="Gene3D" id="1.10.10.10">
    <property type="entry name" value="Winged helix-like DNA-binding domain superfamily/Winged helix DNA-binding domain"/>
    <property type="match status" value="1"/>
</dbReference>
<organism evidence="6 7">
    <name type="scientific">Micavibrio aeruginosavorus</name>
    <dbReference type="NCBI Taxonomy" id="349221"/>
    <lineage>
        <taxon>Bacteria</taxon>
        <taxon>Pseudomonadati</taxon>
        <taxon>Bdellovibrionota</taxon>
        <taxon>Bdellovibrionia</taxon>
        <taxon>Bdellovibrionales</taxon>
        <taxon>Pseudobdellovibrionaceae</taxon>
        <taxon>Micavibrio</taxon>
    </lineage>
</organism>
<dbReference type="EMBL" id="QFOT01000117">
    <property type="protein sequence ID" value="PZP54679.1"/>
    <property type="molecule type" value="Genomic_DNA"/>
</dbReference>
<evidence type="ECO:0000259" key="5">
    <source>
        <dbReference type="PROSITE" id="PS51063"/>
    </source>
</evidence>
<dbReference type="PANTHER" id="PTHR24567:SF26">
    <property type="entry name" value="REGULATORY PROTEIN YEIL"/>
    <property type="match status" value="1"/>
</dbReference>
<evidence type="ECO:0000256" key="2">
    <source>
        <dbReference type="ARBA" id="ARBA00023125"/>
    </source>
</evidence>
<accession>A0A2W5HLL1</accession>
<dbReference type="GO" id="GO:0005829">
    <property type="term" value="C:cytosol"/>
    <property type="evidence" value="ECO:0007669"/>
    <property type="project" value="TreeGrafter"/>
</dbReference>
<evidence type="ECO:0000259" key="4">
    <source>
        <dbReference type="PROSITE" id="PS50042"/>
    </source>
</evidence>
<comment type="caution">
    <text evidence="6">The sequence shown here is derived from an EMBL/GenBank/DDBJ whole genome shotgun (WGS) entry which is preliminary data.</text>
</comment>
<keyword evidence="3" id="KW-0804">Transcription</keyword>
<name>A0A2W5HLL1_9BACT</name>
<proteinExistence type="predicted"/>
<dbReference type="SUPFAM" id="SSF51206">
    <property type="entry name" value="cAMP-binding domain-like"/>
    <property type="match status" value="1"/>
</dbReference>
<dbReference type="PROSITE" id="PS50042">
    <property type="entry name" value="CNMP_BINDING_3"/>
    <property type="match status" value="1"/>
</dbReference>
<keyword evidence="2" id="KW-0238">DNA-binding</keyword>
<keyword evidence="1" id="KW-0805">Transcription regulation</keyword>
<dbReference type="InterPro" id="IPR050397">
    <property type="entry name" value="Env_Response_Regulators"/>
</dbReference>
<dbReference type="PANTHER" id="PTHR24567">
    <property type="entry name" value="CRP FAMILY TRANSCRIPTIONAL REGULATORY PROTEIN"/>
    <property type="match status" value="1"/>
</dbReference>
<dbReference type="InterPro" id="IPR000595">
    <property type="entry name" value="cNMP-bd_dom"/>
</dbReference>
<dbReference type="Pfam" id="PF00027">
    <property type="entry name" value="cNMP_binding"/>
    <property type="match status" value="1"/>
</dbReference>
<sequence length="212" mass="24241">MKNALINQSKIFRSWTRESKEHLISKSQLLNFTPDQFVYMEGDISRHLYIVIEGSLSQVHIQENGNEILVQELEKGDVFGEIGFIDRLPREHSIISRTNSEILAIPKIAYIEVIKDMTFDVFWDFLSILAEKNRKLPSLKAADGKNDMESSVKDYLLSLRATNNFLIKISQQQIADALGTTRVNVSKALNNLEKKNIIKKQYSSIIINDNLA</sequence>
<dbReference type="InterPro" id="IPR018490">
    <property type="entry name" value="cNMP-bd_dom_sf"/>
</dbReference>
<evidence type="ECO:0008006" key="8">
    <source>
        <dbReference type="Google" id="ProtNLM"/>
    </source>
</evidence>
<feature type="domain" description="HTH crp-type" evidence="5">
    <location>
        <begin position="146"/>
        <end position="211"/>
    </location>
</feature>
<reference evidence="6 7" key="1">
    <citation type="submission" date="2017-08" db="EMBL/GenBank/DDBJ databases">
        <title>Infants hospitalized years apart are colonized by the same room-sourced microbial strains.</title>
        <authorList>
            <person name="Brooks B."/>
            <person name="Olm M.R."/>
            <person name="Firek B.A."/>
            <person name="Baker R."/>
            <person name="Thomas B.C."/>
            <person name="Morowitz M.J."/>
            <person name="Banfield J.F."/>
        </authorList>
    </citation>
    <scope>NUCLEOTIDE SEQUENCE [LARGE SCALE GENOMIC DNA]</scope>
    <source>
        <strain evidence="6">S2_006_000_R2_64</strain>
    </source>
</reference>
<evidence type="ECO:0000313" key="6">
    <source>
        <dbReference type="EMBL" id="PZP54679.1"/>
    </source>
</evidence>
<feature type="domain" description="Cyclic nucleotide-binding" evidence="4">
    <location>
        <begin position="11"/>
        <end position="114"/>
    </location>
</feature>
<gene>
    <name evidence="6" type="ORF">DI586_09165</name>
</gene>
<dbReference type="SUPFAM" id="SSF46785">
    <property type="entry name" value="Winged helix' DNA-binding domain"/>
    <property type="match status" value="1"/>
</dbReference>
<dbReference type="GO" id="GO:0003677">
    <property type="term" value="F:DNA binding"/>
    <property type="evidence" value="ECO:0007669"/>
    <property type="project" value="UniProtKB-KW"/>
</dbReference>
<dbReference type="InterPro" id="IPR036390">
    <property type="entry name" value="WH_DNA-bd_sf"/>
</dbReference>
<dbReference type="GO" id="GO:0003700">
    <property type="term" value="F:DNA-binding transcription factor activity"/>
    <property type="evidence" value="ECO:0007669"/>
    <property type="project" value="TreeGrafter"/>
</dbReference>
<dbReference type="CDD" id="cd00038">
    <property type="entry name" value="CAP_ED"/>
    <property type="match status" value="1"/>
</dbReference>
<evidence type="ECO:0000256" key="3">
    <source>
        <dbReference type="ARBA" id="ARBA00023163"/>
    </source>
</evidence>
<dbReference type="InterPro" id="IPR036388">
    <property type="entry name" value="WH-like_DNA-bd_sf"/>
</dbReference>
<dbReference type="Gene3D" id="2.60.120.10">
    <property type="entry name" value="Jelly Rolls"/>
    <property type="match status" value="1"/>
</dbReference>
<dbReference type="SMART" id="SM00419">
    <property type="entry name" value="HTH_CRP"/>
    <property type="match status" value="1"/>
</dbReference>